<evidence type="ECO:0000256" key="3">
    <source>
        <dbReference type="ARBA" id="ARBA00022598"/>
    </source>
</evidence>
<dbReference type="PANTHER" id="PTHR43740">
    <property type="entry name" value="LEUCYL-TRNA SYNTHETASE"/>
    <property type="match status" value="1"/>
</dbReference>
<dbReference type="GO" id="GO:0005739">
    <property type="term" value="C:mitochondrion"/>
    <property type="evidence" value="ECO:0007669"/>
    <property type="project" value="TreeGrafter"/>
</dbReference>
<dbReference type="Proteomes" id="UP000005446">
    <property type="component" value="Unassembled WGS sequence"/>
</dbReference>
<evidence type="ECO:0000256" key="5">
    <source>
        <dbReference type="ARBA" id="ARBA00022840"/>
    </source>
</evidence>
<proteinExistence type="inferred from homology"/>
<reference evidence="9 10" key="1">
    <citation type="journal article" date="2012" name="Eukaryot. Cell">
        <title>Genome sequence of the fungus Glarea lozoyensis: the first genome sequence of a species from the Helotiaceae family.</title>
        <authorList>
            <person name="Youssar L."/>
            <person name="Gruening B.A."/>
            <person name="Erxleben A."/>
            <person name="Guenther S."/>
            <person name="Huettel W."/>
        </authorList>
    </citation>
    <scope>NUCLEOTIDE SEQUENCE [LARGE SCALE GENOMIC DNA]</scope>
    <source>
        <strain evidence="10">ATCC 74030 / MF5533</strain>
    </source>
</reference>
<keyword evidence="4" id="KW-0547">Nucleotide-binding</keyword>
<dbReference type="GO" id="GO:0032543">
    <property type="term" value="P:mitochondrial translation"/>
    <property type="evidence" value="ECO:0007669"/>
    <property type="project" value="TreeGrafter"/>
</dbReference>
<dbReference type="GO" id="GO:0005524">
    <property type="term" value="F:ATP binding"/>
    <property type="evidence" value="ECO:0007669"/>
    <property type="project" value="UniProtKB-KW"/>
</dbReference>
<dbReference type="HOGENOM" id="CLU_004427_2_0_1"/>
<feature type="domain" description="Leucyl-tRNA synthetase editing" evidence="8">
    <location>
        <begin position="107"/>
        <end position="298"/>
    </location>
</feature>
<keyword evidence="6" id="KW-0648">Protein biosynthesis</keyword>
<keyword evidence="10" id="KW-1185">Reference proteome</keyword>
<evidence type="ECO:0000313" key="10">
    <source>
        <dbReference type="Proteomes" id="UP000005446"/>
    </source>
</evidence>
<dbReference type="EC" id="6.1.1.4" evidence="2"/>
<dbReference type="SUPFAM" id="SSF52374">
    <property type="entry name" value="Nucleotidylyl transferase"/>
    <property type="match status" value="1"/>
</dbReference>
<dbReference type="OrthoDB" id="15954at2759"/>
<dbReference type="EMBL" id="AGUE01000001">
    <property type="protein sequence ID" value="EHL03843.1"/>
    <property type="molecule type" value="Genomic_DNA"/>
</dbReference>
<dbReference type="GO" id="GO:0002161">
    <property type="term" value="F:aminoacyl-tRNA deacylase activity"/>
    <property type="evidence" value="ECO:0007669"/>
    <property type="project" value="InterPro"/>
</dbReference>
<dbReference type="SUPFAM" id="SSF50677">
    <property type="entry name" value="ValRS/IleRS/LeuRS editing domain"/>
    <property type="match status" value="1"/>
</dbReference>
<dbReference type="InterPro" id="IPR002302">
    <property type="entry name" value="Leu-tRNA-ligase"/>
</dbReference>
<dbReference type="InterPro" id="IPR025709">
    <property type="entry name" value="Leu_tRNA-synth_edit"/>
</dbReference>
<comment type="similarity">
    <text evidence="1">Belongs to the class-I aminoacyl-tRNA synthetase family.</text>
</comment>
<dbReference type="Gene3D" id="3.90.740.10">
    <property type="entry name" value="Valyl/Leucyl/Isoleucyl-tRNA synthetase, editing domain"/>
    <property type="match status" value="1"/>
</dbReference>
<dbReference type="AlphaFoldDB" id="H0ECA0"/>
<accession>H0ECA0</accession>
<dbReference type="GO" id="GO:0004823">
    <property type="term" value="F:leucine-tRNA ligase activity"/>
    <property type="evidence" value="ECO:0007669"/>
    <property type="project" value="UniProtKB-EC"/>
</dbReference>
<dbReference type="Gene3D" id="1.10.730.10">
    <property type="entry name" value="Isoleucyl-tRNA Synthetase, Domain 1"/>
    <property type="match status" value="1"/>
</dbReference>
<dbReference type="PRINTS" id="PR00985">
    <property type="entry name" value="TRNASYNTHLEU"/>
</dbReference>
<evidence type="ECO:0000256" key="2">
    <source>
        <dbReference type="ARBA" id="ARBA00013164"/>
    </source>
</evidence>
<keyword evidence="7 9" id="KW-0030">Aminoacyl-tRNA synthetase</keyword>
<keyword evidence="3" id="KW-0436">Ligase</keyword>
<organism evidence="9 10">
    <name type="scientific">Glarea lozoyensis (strain ATCC 74030 / MF5533)</name>
    <dbReference type="NCBI Taxonomy" id="1104152"/>
    <lineage>
        <taxon>Eukaryota</taxon>
        <taxon>Fungi</taxon>
        <taxon>Dikarya</taxon>
        <taxon>Ascomycota</taxon>
        <taxon>Pezizomycotina</taxon>
        <taxon>Leotiomycetes</taxon>
        <taxon>Helotiales</taxon>
        <taxon>Helotiaceae</taxon>
        <taxon>Glarea</taxon>
    </lineage>
</organism>
<dbReference type="FunFam" id="3.90.740.10:FF:000034">
    <property type="entry name" value="Leucine--tRNA ligase, mitochondrial"/>
    <property type="match status" value="1"/>
</dbReference>
<comment type="caution">
    <text evidence="9">The sequence shown here is derived from an EMBL/GenBank/DDBJ whole genome shotgun (WGS) entry which is preliminary data.</text>
</comment>
<evidence type="ECO:0000256" key="1">
    <source>
        <dbReference type="ARBA" id="ARBA00005594"/>
    </source>
</evidence>
<dbReference type="InParanoid" id="H0ECA0"/>
<keyword evidence="5" id="KW-0067">ATP-binding</keyword>
<evidence type="ECO:0000259" key="8">
    <source>
        <dbReference type="Pfam" id="PF13603"/>
    </source>
</evidence>
<name>H0ECA0_GLAL7</name>
<dbReference type="Pfam" id="PF13603">
    <property type="entry name" value="tRNA-synt_1_2"/>
    <property type="match status" value="1"/>
</dbReference>
<evidence type="ECO:0000256" key="7">
    <source>
        <dbReference type="ARBA" id="ARBA00023146"/>
    </source>
</evidence>
<sequence length="587" mass="66522">MNGEWDWDKELATCDPDFYKHTQTLFLLLHVNGLAYQAKSMVNYDPVDQTVLANEQVDSDGKSWRSGAQVEKRMLKQWFFKISDFRQELLDDLDGLDWPERIKSMQKNWLGKSEGAKIKFGITAFKHKSIPDVEVFTTRPDTLYGVQYLALAATHPLVQTLAAEDTNLQTFLTELPNMPPESKMGYLLPDVRATNPLAFEKATPDATKASLPIYVASYVLSDYGEGAVMGVPGHDTRDHAFWKCNRPDDPVRVVVAAPAQDVPAVPHVPFIQPGQLTSHSGPLAGLSSSKAAQEILRILTKHGRGEAAETWRLRDWLISRQRYWADATRAHILFQAPVSEVLEWDENKIAGVTRWMRRLYDHLHEWRAEAGFLGLECKFGFTRNTAASGWRFIRSNGEMGMTRVLQDTPQAFGNRFASTPKNYFISFAIDDDKPLSHPGLVEPHQFVESLRLENARKGNHPETGREVLYPLLMDLAKEGNRESKKLWRAVQETIRIFHYPYPTEDGTLEMLTPDTLKCSVQVNGKLRCVVEFDQPESILKGEALEDWVVKGVLDSPEWKDKVGQKVNVREAKKTIVVKGGKLVNFVM</sequence>
<dbReference type="PANTHER" id="PTHR43740:SF2">
    <property type="entry name" value="LEUCINE--TRNA LIGASE, MITOCHONDRIAL"/>
    <property type="match status" value="1"/>
</dbReference>
<evidence type="ECO:0000313" key="9">
    <source>
        <dbReference type="EMBL" id="EHL03843.1"/>
    </source>
</evidence>
<evidence type="ECO:0000256" key="6">
    <source>
        <dbReference type="ARBA" id="ARBA00022917"/>
    </source>
</evidence>
<dbReference type="Gene3D" id="3.10.20.590">
    <property type="match status" value="1"/>
</dbReference>
<dbReference type="InterPro" id="IPR014729">
    <property type="entry name" value="Rossmann-like_a/b/a_fold"/>
</dbReference>
<gene>
    <name evidence="9" type="ORF">M7I_0033</name>
</gene>
<dbReference type="GO" id="GO:0006429">
    <property type="term" value="P:leucyl-tRNA aminoacylation"/>
    <property type="evidence" value="ECO:0007669"/>
    <property type="project" value="InterPro"/>
</dbReference>
<protein>
    <recommendedName>
        <fullName evidence="2">leucine--tRNA ligase</fullName>
        <ecNumber evidence="2">6.1.1.4</ecNumber>
    </recommendedName>
</protein>
<dbReference type="Gene3D" id="3.40.50.620">
    <property type="entry name" value="HUPs"/>
    <property type="match status" value="1"/>
</dbReference>
<dbReference type="InterPro" id="IPR009008">
    <property type="entry name" value="Val/Leu/Ile-tRNA-synth_edit"/>
</dbReference>
<evidence type="ECO:0000256" key="4">
    <source>
        <dbReference type="ARBA" id="ARBA00022741"/>
    </source>
</evidence>